<dbReference type="InParanoid" id="G2QNI0"/>
<dbReference type="GeneID" id="11509927"/>
<accession>G2QNI0</accession>
<name>G2QNI0_THET4</name>
<evidence type="ECO:0000256" key="1">
    <source>
        <dbReference type="ARBA" id="ARBA00006499"/>
    </source>
</evidence>
<sequence>MPPFGPVHILEPRAEHTHTIILLHGRGSNGEEFAQELLESKLSNGNTLQEQLPTWRWVFPSSAELCSTAFQETMPAWFEAHSLTDVASRQDLQMAGIRDSVQYVTRLLDEETERMGGAAHRVVLGGISQGGAVAMWTLLCAGDRDVARRLGGFVGASTWLPFAENLERYLGGQNRTNHDAPGNNEAMGDDVTGGGGDDDDDVVQVSEADAFVKAMTASARRTRHQRDASEADQHPVPVFLAHGTDDAFVDVELGRHAARVLRKVGLKVSWTEYSGADQEGHWLKEPEEFDDIVCFLESVSSSIY</sequence>
<dbReference type="InterPro" id="IPR029058">
    <property type="entry name" value="AB_hydrolase_fold"/>
</dbReference>
<dbReference type="OrthoDB" id="2418081at2759"/>
<reference evidence="4 5" key="1">
    <citation type="journal article" date="2011" name="Nat. Biotechnol.">
        <title>Comparative genomic analysis of the thermophilic biomass-degrading fungi Myceliophthora thermophila and Thielavia terrestris.</title>
        <authorList>
            <person name="Berka R.M."/>
            <person name="Grigoriev I.V."/>
            <person name="Otillar R."/>
            <person name="Salamov A."/>
            <person name="Grimwood J."/>
            <person name="Reid I."/>
            <person name="Ishmael N."/>
            <person name="John T."/>
            <person name="Darmond C."/>
            <person name="Moisan M.-C."/>
            <person name="Henrissat B."/>
            <person name="Coutinho P.M."/>
            <person name="Lombard V."/>
            <person name="Natvig D.O."/>
            <person name="Lindquist E."/>
            <person name="Schmutz J."/>
            <person name="Lucas S."/>
            <person name="Harris P."/>
            <person name="Powlowski J."/>
            <person name="Bellemare A."/>
            <person name="Taylor D."/>
            <person name="Butler G."/>
            <person name="de Vries R.P."/>
            <person name="Allijn I.E."/>
            <person name="van den Brink J."/>
            <person name="Ushinsky S."/>
            <person name="Storms R."/>
            <person name="Powell A.J."/>
            <person name="Paulsen I.T."/>
            <person name="Elbourne L.D.H."/>
            <person name="Baker S.E."/>
            <person name="Magnuson J."/>
            <person name="LaBoissiere S."/>
            <person name="Clutterbuck A.J."/>
            <person name="Martinez D."/>
            <person name="Wogulis M."/>
            <person name="de Leon A.L."/>
            <person name="Rey M.W."/>
            <person name="Tsang A."/>
        </authorList>
    </citation>
    <scope>NUCLEOTIDE SEQUENCE [LARGE SCALE GENOMIC DNA]</scope>
    <source>
        <strain evidence="5">ATCC 42464 / BCRC 31852 / DSM 1799</strain>
    </source>
</reference>
<proteinExistence type="inferred from homology"/>
<dbReference type="PANTHER" id="PTHR10655:SF63">
    <property type="entry name" value="PHOSPHOLIPASE_CARBOXYLESTERASE_THIOESTERASE DOMAIN-CONTAINING PROTEIN"/>
    <property type="match status" value="1"/>
</dbReference>
<dbReference type="GO" id="GO:0008474">
    <property type="term" value="F:palmitoyl-(protein) hydrolase activity"/>
    <property type="evidence" value="ECO:0007669"/>
    <property type="project" value="TreeGrafter"/>
</dbReference>
<gene>
    <name evidence="4" type="ORF">MYCTH_2312977</name>
</gene>
<dbReference type="Proteomes" id="UP000007322">
    <property type="component" value="Chromosome 7"/>
</dbReference>
<dbReference type="VEuPathDB" id="FungiDB:MYCTH_2312977"/>
<comment type="similarity">
    <text evidence="1">Belongs to the AB hydrolase superfamily. AB hydrolase 2 family.</text>
</comment>
<dbReference type="HOGENOM" id="CLU_049413_2_2_1"/>
<dbReference type="OMA" id="HGTDDAY"/>
<dbReference type="PANTHER" id="PTHR10655">
    <property type="entry name" value="LYSOPHOSPHOLIPASE-RELATED"/>
    <property type="match status" value="1"/>
</dbReference>
<dbReference type="eggNOG" id="KOG2112">
    <property type="taxonomic scope" value="Eukaryota"/>
</dbReference>
<evidence type="ECO:0000256" key="2">
    <source>
        <dbReference type="SAM" id="MobiDB-lite"/>
    </source>
</evidence>
<dbReference type="SUPFAM" id="SSF53474">
    <property type="entry name" value="alpha/beta-Hydrolases"/>
    <property type="match status" value="1"/>
</dbReference>
<dbReference type="RefSeq" id="XP_003667298.1">
    <property type="nucleotide sequence ID" value="XM_003667250.1"/>
</dbReference>
<organism evidence="4 5">
    <name type="scientific">Thermothelomyces thermophilus (strain ATCC 42464 / BCRC 31852 / DSM 1799)</name>
    <name type="common">Sporotrichum thermophile</name>
    <dbReference type="NCBI Taxonomy" id="573729"/>
    <lineage>
        <taxon>Eukaryota</taxon>
        <taxon>Fungi</taxon>
        <taxon>Dikarya</taxon>
        <taxon>Ascomycota</taxon>
        <taxon>Pezizomycotina</taxon>
        <taxon>Sordariomycetes</taxon>
        <taxon>Sordariomycetidae</taxon>
        <taxon>Sordariales</taxon>
        <taxon>Chaetomiaceae</taxon>
        <taxon>Thermothelomyces</taxon>
    </lineage>
</organism>
<protein>
    <recommendedName>
        <fullName evidence="3">Phospholipase/carboxylesterase/thioesterase domain-containing protein</fullName>
    </recommendedName>
</protein>
<evidence type="ECO:0000259" key="3">
    <source>
        <dbReference type="Pfam" id="PF02230"/>
    </source>
</evidence>
<feature type="region of interest" description="Disordered" evidence="2">
    <location>
        <begin position="173"/>
        <end position="199"/>
    </location>
</feature>
<evidence type="ECO:0000313" key="4">
    <source>
        <dbReference type="EMBL" id="AEO62053.1"/>
    </source>
</evidence>
<dbReference type="Pfam" id="PF02230">
    <property type="entry name" value="Abhydrolase_2"/>
    <property type="match status" value="1"/>
</dbReference>
<dbReference type="InterPro" id="IPR003140">
    <property type="entry name" value="PLipase/COase/thioEstase"/>
</dbReference>
<evidence type="ECO:0000313" key="5">
    <source>
        <dbReference type="Proteomes" id="UP000007322"/>
    </source>
</evidence>
<dbReference type="EMBL" id="CP003008">
    <property type="protein sequence ID" value="AEO62053.1"/>
    <property type="molecule type" value="Genomic_DNA"/>
</dbReference>
<dbReference type="KEGG" id="mtm:MYCTH_2312977"/>
<dbReference type="GO" id="GO:0005737">
    <property type="term" value="C:cytoplasm"/>
    <property type="evidence" value="ECO:0007669"/>
    <property type="project" value="TreeGrafter"/>
</dbReference>
<keyword evidence="5" id="KW-1185">Reference proteome</keyword>
<dbReference type="AlphaFoldDB" id="G2QNI0"/>
<dbReference type="InterPro" id="IPR050565">
    <property type="entry name" value="LYPA1-2/EST-like"/>
</dbReference>
<dbReference type="Gene3D" id="3.40.50.1820">
    <property type="entry name" value="alpha/beta hydrolase"/>
    <property type="match status" value="1"/>
</dbReference>
<dbReference type="GO" id="GO:0052689">
    <property type="term" value="F:carboxylic ester hydrolase activity"/>
    <property type="evidence" value="ECO:0007669"/>
    <property type="project" value="TreeGrafter"/>
</dbReference>
<feature type="domain" description="Phospholipase/carboxylesterase/thioesterase" evidence="3">
    <location>
        <begin position="8"/>
        <end position="167"/>
    </location>
</feature>